<organism evidence="4">
    <name type="scientific">Chromera velia CCMP2878</name>
    <dbReference type="NCBI Taxonomy" id="1169474"/>
    <lineage>
        <taxon>Eukaryota</taxon>
        <taxon>Sar</taxon>
        <taxon>Alveolata</taxon>
        <taxon>Colpodellida</taxon>
        <taxon>Chromeraceae</taxon>
        <taxon>Chromera</taxon>
    </lineage>
</organism>
<feature type="chain" id="PRO_5005190903" evidence="3">
    <location>
        <begin position="24"/>
        <end position="1187"/>
    </location>
</feature>
<feature type="region of interest" description="Disordered" evidence="1">
    <location>
        <begin position="288"/>
        <end position="380"/>
    </location>
</feature>
<gene>
    <name evidence="4" type="ORF">Cvel_22573</name>
</gene>
<feature type="compositionally biased region" description="Basic and acidic residues" evidence="1">
    <location>
        <begin position="1154"/>
        <end position="1164"/>
    </location>
</feature>
<dbReference type="VEuPathDB" id="CryptoDB:Cvel_22573"/>
<feature type="compositionally biased region" description="Gly residues" evidence="1">
    <location>
        <begin position="1165"/>
        <end position="1174"/>
    </location>
</feature>
<accession>A0A0G4GML1</accession>
<feature type="compositionally biased region" description="Polar residues" evidence="1">
    <location>
        <begin position="949"/>
        <end position="958"/>
    </location>
</feature>
<feature type="compositionally biased region" description="Acidic residues" evidence="1">
    <location>
        <begin position="330"/>
        <end position="340"/>
    </location>
</feature>
<evidence type="ECO:0000256" key="2">
    <source>
        <dbReference type="SAM" id="Phobius"/>
    </source>
</evidence>
<feature type="compositionally biased region" description="Low complexity" evidence="1">
    <location>
        <begin position="661"/>
        <end position="679"/>
    </location>
</feature>
<keyword evidence="2" id="KW-0812">Transmembrane</keyword>
<evidence type="ECO:0000256" key="3">
    <source>
        <dbReference type="SAM" id="SignalP"/>
    </source>
</evidence>
<proteinExistence type="predicted"/>
<feature type="signal peptide" evidence="3">
    <location>
        <begin position="1"/>
        <end position="23"/>
    </location>
</feature>
<feature type="compositionally biased region" description="Low complexity" evidence="1">
    <location>
        <begin position="180"/>
        <end position="221"/>
    </location>
</feature>
<reference evidence="4" key="1">
    <citation type="submission" date="2014-11" db="EMBL/GenBank/DDBJ databases">
        <authorList>
            <person name="Otto D Thomas"/>
            <person name="Naeem Raeece"/>
        </authorList>
    </citation>
    <scope>NUCLEOTIDE SEQUENCE</scope>
</reference>
<feature type="region of interest" description="Disordered" evidence="1">
    <location>
        <begin position="168"/>
        <end position="264"/>
    </location>
</feature>
<dbReference type="AlphaFoldDB" id="A0A0G4GML1"/>
<protein>
    <submittedName>
        <fullName evidence="4">Uncharacterized protein</fullName>
    </submittedName>
</protein>
<feature type="region of interest" description="Disordered" evidence="1">
    <location>
        <begin position="802"/>
        <end position="881"/>
    </location>
</feature>
<feature type="compositionally biased region" description="Polar residues" evidence="1">
    <location>
        <begin position="288"/>
        <end position="306"/>
    </location>
</feature>
<feature type="compositionally biased region" description="Low complexity" evidence="1">
    <location>
        <begin position="357"/>
        <end position="374"/>
    </location>
</feature>
<sequence>MLSPRAPFLLGLLLFANFLSVRCQDFQTAVECSSQCDWDSSSSSCVLSGSASLSNYFGELEIVECGATGQYWSAVEVCSRVSIERECTKNPVCSWGSMSDDCAPSCFPRDDITEMFLREVDTIAAAQAQVAVANLASDSQVCQAQTTEESCNGKTQSHNCMWGQDPAKAVARAAPPPSVSNPATGAPLSLPSDDSSTPPQTTDPLTLDLGSLLSSFTQPSTPTTPTPPPSSAPQQTPSGDGNIDTQIPSTPTGEGSSGGDGSSLFSMLPVGLGVDQLVGQLPNLLAPTPSTGGSADSLSGASNGAPRSSVAGLRGTSMGSLLGGGGAVEEGGEGEGEGGDEGTRRLQNFGLPLRGASVPSSSSSSSSSLEGQSSTGAGDEIEDSCFVDMTRVAVSQSGSVFGLEEVARLIGTGVDSIAEGNAPSGTALQQGGGRLLQQEGTGGDLESNWVRCDAAATSGTCHLVEGCALYKTSTGPRCSVEFDPSDPSFFPRDCPVPSAVMEVSLREGDTCGEGAGGGVCSERGGGGGVCAVSFSSFRIPKLCGGVQMARPSGCRYSEGQMYAELSSRVAPSPAASRKRTSMQTDCLARTSELSCLANADCPLAVNTAGGGVQEESAGGSGGTRGGLQMTNAEKLSQYYQEYFEAKEKEEEAFTNQTEPLEGSNGSSSNSTAASPPSSSETVIYYENLNTVEREKCPSAGLFGVRLPSEKLSSFDVGVFRRVISADLELTPPEITVCGVKAGSVIVGFVPAVRESSDEVVLRRFFRALLDPRSALKTVYPDVDLSFPVVVTLNDFPIDSSGTNGTSNSTVSAQAQEQTATPVQASATNSEPSDEEEETQESPRTANPTPALPPQGKDPPQTTDPTPDDPFPLTPKEEEEGGLSETNLKIIVIVAVIVLAMLVGGFFIFRAVRRISDNNKAADAAKKRPSRDKGPNATKANDGADGLTPGGSSTVFSGPSSFAQLQQYVTGLGARRSNGGDNGSVFSYQSGHTASWLGIRASGPHSVVGSDATANTATRPGERNRPAGPVLPSIAEGNEATTHGSEGMRAALASPHKENLSTQEVALPASSPPETITEPEEALSPERLALQPPSMNIATARVGDGETEGGSLAVASQAEGESPGSSALDRVIEEEVDYGSITKEAIAAATFGASKKSEEGEREAGEGGGTGGGGEGGRKNIFTPLLQG</sequence>
<feature type="compositionally biased region" description="Basic and acidic residues" evidence="1">
    <location>
        <begin position="922"/>
        <end position="933"/>
    </location>
</feature>
<feature type="compositionally biased region" description="Polar residues" evidence="1">
    <location>
        <begin position="810"/>
        <end position="828"/>
    </location>
</feature>
<feature type="compositionally biased region" description="Pro residues" evidence="1">
    <location>
        <begin position="222"/>
        <end position="231"/>
    </location>
</feature>
<name>A0A0G4GML1_9ALVE</name>
<feature type="region of interest" description="Disordered" evidence="1">
    <location>
        <begin position="1151"/>
        <end position="1187"/>
    </location>
</feature>
<feature type="region of interest" description="Disordered" evidence="1">
    <location>
        <begin position="918"/>
        <end position="958"/>
    </location>
</feature>
<feature type="transmembrane region" description="Helical" evidence="2">
    <location>
        <begin position="889"/>
        <end position="908"/>
    </location>
</feature>
<dbReference type="EMBL" id="CDMZ01001360">
    <property type="protein sequence ID" value="CEM31448.1"/>
    <property type="molecule type" value="Genomic_DNA"/>
</dbReference>
<feature type="region of interest" description="Disordered" evidence="1">
    <location>
        <begin position="647"/>
        <end position="679"/>
    </location>
</feature>
<keyword evidence="2" id="KW-0472">Membrane</keyword>
<keyword evidence="3" id="KW-0732">Signal</keyword>
<evidence type="ECO:0000256" key="1">
    <source>
        <dbReference type="SAM" id="MobiDB-lite"/>
    </source>
</evidence>
<evidence type="ECO:0000313" key="4">
    <source>
        <dbReference type="EMBL" id="CEM31448.1"/>
    </source>
</evidence>
<feature type="region of interest" description="Disordered" evidence="1">
    <location>
        <begin position="1004"/>
        <end position="1091"/>
    </location>
</feature>
<keyword evidence="2" id="KW-1133">Transmembrane helix</keyword>